<feature type="signal peptide" evidence="1">
    <location>
        <begin position="1"/>
        <end position="20"/>
    </location>
</feature>
<evidence type="ECO:0000259" key="2">
    <source>
        <dbReference type="SMART" id="SM00460"/>
    </source>
</evidence>
<dbReference type="Proteomes" id="UP001597601">
    <property type="component" value="Unassembled WGS sequence"/>
</dbReference>
<evidence type="ECO:0000313" key="3">
    <source>
        <dbReference type="EMBL" id="MFD2863878.1"/>
    </source>
</evidence>
<evidence type="ECO:0000313" key="4">
    <source>
        <dbReference type="Proteomes" id="UP001597601"/>
    </source>
</evidence>
<dbReference type="Gene3D" id="2.60.120.1130">
    <property type="match status" value="1"/>
</dbReference>
<dbReference type="InterPro" id="IPR024618">
    <property type="entry name" value="DUF3857"/>
</dbReference>
<name>A0ABW5XPP5_9SPHI</name>
<dbReference type="Gene3D" id="2.60.40.3140">
    <property type="match status" value="1"/>
</dbReference>
<reference evidence="4" key="1">
    <citation type="journal article" date="2019" name="Int. J. Syst. Evol. Microbiol.">
        <title>The Global Catalogue of Microorganisms (GCM) 10K type strain sequencing project: providing services to taxonomists for standard genome sequencing and annotation.</title>
        <authorList>
            <consortium name="The Broad Institute Genomics Platform"/>
            <consortium name="The Broad Institute Genome Sequencing Center for Infectious Disease"/>
            <person name="Wu L."/>
            <person name="Ma J."/>
        </authorList>
    </citation>
    <scope>NUCLEOTIDE SEQUENCE [LARGE SCALE GENOMIC DNA]</scope>
    <source>
        <strain evidence="4">KCTC 52232</strain>
    </source>
</reference>
<protein>
    <submittedName>
        <fullName evidence="3">Transglutaminase domain-containing protein</fullName>
    </submittedName>
</protein>
<dbReference type="InterPro" id="IPR002931">
    <property type="entry name" value="Transglutaminase-like"/>
</dbReference>
<organism evidence="3 4">
    <name type="scientific">Mucilaginibacter antarcticus</name>
    <dbReference type="NCBI Taxonomy" id="1855725"/>
    <lineage>
        <taxon>Bacteria</taxon>
        <taxon>Pseudomonadati</taxon>
        <taxon>Bacteroidota</taxon>
        <taxon>Sphingobacteriia</taxon>
        <taxon>Sphingobacteriales</taxon>
        <taxon>Sphingobacteriaceae</taxon>
        <taxon>Mucilaginibacter</taxon>
    </lineage>
</organism>
<dbReference type="SMART" id="SM00460">
    <property type="entry name" value="TGc"/>
    <property type="match status" value="1"/>
</dbReference>
<feature type="domain" description="Transglutaminase-like" evidence="2">
    <location>
        <begin position="345"/>
        <end position="414"/>
    </location>
</feature>
<dbReference type="EMBL" id="JBHUON010000003">
    <property type="protein sequence ID" value="MFD2863878.1"/>
    <property type="molecule type" value="Genomic_DNA"/>
</dbReference>
<dbReference type="SUPFAM" id="SSF54001">
    <property type="entry name" value="Cysteine proteinases"/>
    <property type="match status" value="1"/>
</dbReference>
<dbReference type="RefSeq" id="WP_377123849.1">
    <property type="nucleotide sequence ID" value="NZ_JBHUON010000003.1"/>
</dbReference>
<keyword evidence="1" id="KW-0732">Signal</keyword>
<dbReference type="Gene3D" id="3.10.620.30">
    <property type="match status" value="1"/>
</dbReference>
<feature type="chain" id="PRO_5047306119" evidence="1">
    <location>
        <begin position="21"/>
        <end position="657"/>
    </location>
</feature>
<comment type="caution">
    <text evidence="3">The sequence shown here is derived from an EMBL/GenBank/DDBJ whole genome shotgun (WGS) entry which is preliminary data.</text>
</comment>
<accession>A0ABW5XPP5</accession>
<gene>
    <name evidence="3" type="ORF">ACFSYC_04185</name>
</gene>
<sequence>MRKLILINLFVVVLAFTATAQNFPFGQVDIDALSMKTYANDEKAHAVVLNEYGESRFFAGEIGHATITHDYHVKIKILDKEGLKYGRIEIPLYNTDVQGMEETIDQLQGITTYKDDNGAVQTKEFEPYFAITVKKNKNNKILRFELPDLKAGCVIEYTYHFVTPFFQNFHPWQFQAEIPKKISTYETYVPSFWRYNTVLRGNLKLSRNTSEIRRQCFVLGSTKADCVYSLYQMTNIPAFIAEEYASSPKNFMAGLYFELSQHTELYTGKPIKIAKEWEGLDLQFQQDENFGAQFKRVDFLKSKVGAVTAAITDPVAKAKAVYYYIQQNMKWDSSYAMGSSSLRKAFDKHVGDAGDINLLLVAALNVAGIPTSTVLLSTRDHGVINIQNISPTAFNYVIAEAKINDKKYLLDATDPLLAFGTLPLRSLNNNARVLSVDEAAHWIDLTSNQTQNSTYLLNLKLQDNGKITGTLTSRFTGYSAYNKRKEITTFADTKAYADSFDKRLPELKITHSEINNLDSLDYPLTETFDIEVDAATQNDKISFNPYLISRVVANPFKSEDRNYPVDLGMASDAKFIINITYPASYVIDNAPQSATLSLPDQGGRYSVTSQVDSTSLSLTSTLSLKKSTYTVDEYQQLRELYDKVIEQEKQELIFKKK</sequence>
<dbReference type="Pfam" id="PF12969">
    <property type="entry name" value="DUF3857"/>
    <property type="match status" value="1"/>
</dbReference>
<evidence type="ECO:0000256" key="1">
    <source>
        <dbReference type="SAM" id="SignalP"/>
    </source>
</evidence>
<dbReference type="Pfam" id="PF01841">
    <property type="entry name" value="Transglut_core"/>
    <property type="match status" value="1"/>
</dbReference>
<keyword evidence="4" id="KW-1185">Reference proteome</keyword>
<proteinExistence type="predicted"/>
<dbReference type="InterPro" id="IPR038765">
    <property type="entry name" value="Papain-like_cys_pep_sf"/>
</dbReference>